<evidence type="ECO:0000313" key="2">
    <source>
        <dbReference type="EMBL" id="KAJ6752048.1"/>
    </source>
</evidence>
<dbReference type="EMBL" id="JAPFFL010000001">
    <property type="protein sequence ID" value="KAJ6752048.1"/>
    <property type="molecule type" value="Genomic_DNA"/>
</dbReference>
<dbReference type="AlphaFoldDB" id="A0A9Q0VQY5"/>
<sequence length="150" mass="16943">MLNRWVNKRWSRSLKVDISELQGIKKTLLRWKRYKCSSRDKKRKTNSPDKKTPGKSCSTTNDPTRKGLHEAKQQALEPDESTGADTAKEGVRKAKQVADTIGDAAMETVDGAREAAKEANQKIRNKIDGPADTVDYRNIDYLRRIGDRAV</sequence>
<evidence type="ECO:0000256" key="1">
    <source>
        <dbReference type="SAM" id="MobiDB-lite"/>
    </source>
</evidence>
<feature type="region of interest" description="Disordered" evidence="1">
    <location>
        <begin position="37"/>
        <end position="95"/>
    </location>
</feature>
<keyword evidence="3" id="KW-1185">Reference proteome</keyword>
<name>A0A9Q0VQY5_SALVM</name>
<reference evidence="2" key="2">
    <citation type="journal article" date="2023" name="Int. J. Mol. Sci.">
        <title>De Novo Assembly and Annotation of 11 Diverse Shrub Willow (Salix) Genomes Reveals Novel Gene Organization in Sex-Linked Regions.</title>
        <authorList>
            <person name="Hyden B."/>
            <person name="Feng K."/>
            <person name="Yates T.B."/>
            <person name="Jawdy S."/>
            <person name="Cereghino C."/>
            <person name="Smart L.B."/>
            <person name="Muchero W."/>
        </authorList>
    </citation>
    <scope>NUCLEOTIDE SEQUENCE [LARGE SCALE GENOMIC DNA]</scope>
    <source>
        <tissue evidence="2">Shoot tip</tissue>
    </source>
</reference>
<accession>A0A9Q0VQY5</accession>
<organism evidence="2 3">
    <name type="scientific">Salix viminalis</name>
    <name type="common">Common osier</name>
    <name type="synonym">Basket willow</name>
    <dbReference type="NCBI Taxonomy" id="40686"/>
    <lineage>
        <taxon>Eukaryota</taxon>
        <taxon>Viridiplantae</taxon>
        <taxon>Streptophyta</taxon>
        <taxon>Embryophyta</taxon>
        <taxon>Tracheophyta</taxon>
        <taxon>Spermatophyta</taxon>
        <taxon>Magnoliopsida</taxon>
        <taxon>eudicotyledons</taxon>
        <taxon>Gunneridae</taxon>
        <taxon>Pentapetalae</taxon>
        <taxon>rosids</taxon>
        <taxon>fabids</taxon>
        <taxon>Malpighiales</taxon>
        <taxon>Salicaceae</taxon>
        <taxon>Saliceae</taxon>
        <taxon>Salix</taxon>
    </lineage>
</organism>
<dbReference type="OrthoDB" id="1162579at2759"/>
<feature type="compositionally biased region" description="Basic and acidic residues" evidence="1">
    <location>
        <begin position="63"/>
        <end position="72"/>
    </location>
</feature>
<comment type="caution">
    <text evidence="2">The sequence shown here is derived from an EMBL/GenBank/DDBJ whole genome shotgun (WGS) entry which is preliminary data.</text>
</comment>
<reference evidence="2" key="1">
    <citation type="submission" date="2022-11" db="EMBL/GenBank/DDBJ databases">
        <authorList>
            <person name="Hyden B.L."/>
            <person name="Feng K."/>
            <person name="Yates T."/>
            <person name="Jawdy S."/>
            <person name="Smart L.B."/>
            <person name="Muchero W."/>
        </authorList>
    </citation>
    <scope>NUCLEOTIDE SEQUENCE</scope>
    <source>
        <tissue evidence="2">Shoot tip</tissue>
    </source>
</reference>
<proteinExistence type="predicted"/>
<dbReference type="Proteomes" id="UP001151529">
    <property type="component" value="Chromosome 16"/>
</dbReference>
<protein>
    <submittedName>
        <fullName evidence="2">Uncharacterized protein</fullName>
    </submittedName>
</protein>
<evidence type="ECO:0000313" key="3">
    <source>
        <dbReference type="Proteomes" id="UP001151529"/>
    </source>
</evidence>
<gene>
    <name evidence="2" type="ORF">OIU85_002467</name>
</gene>